<dbReference type="PANTHER" id="PTHR43384:SF4">
    <property type="entry name" value="CELLULOSE BIOSYNTHESIS PROTEIN BCSQ-RELATED"/>
    <property type="match status" value="1"/>
</dbReference>
<proteinExistence type="predicted"/>
<accession>A0A0W0TTE0</accession>
<dbReference type="STRING" id="45065.Lgee_1362"/>
<dbReference type="GO" id="GO:0009898">
    <property type="term" value="C:cytoplasmic side of plasma membrane"/>
    <property type="evidence" value="ECO:0007669"/>
    <property type="project" value="TreeGrafter"/>
</dbReference>
<dbReference type="Gene3D" id="3.40.50.300">
    <property type="entry name" value="P-loop containing nucleotide triphosphate hydrolases"/>
    <property type="match status" value="1"/>
</dbReference>
<dbReference type="CDD" id="cd02038">
    <property type="entry name" value="FlhG-like"/>
    <property type="match status" value="1"/>
</dbReference>
<sequence>MEHDSACVQKPVRVIAITAGKGGVGKSTVALNLAVTLAARQQNVVLMDADLGLGNLDIMLGLHPRQNLSHVVRGVCAIEDILVEGPCGVRIIPAASGNDFMAELSPVEHAGLINACNALPDNLDCMIIDTAAGISDTVLSFARSAQEVVVIVCDEPTSITDAYALVKVMSHRYGWTHFRVLANGVSNARDGRKLFDRLCRAANQFLNVHLTYAGAIPMDEHVRLAGRQQQPFVLAFPESPASRALKELAESIENWPPVQGVGGNTSFFLERMVAKPISVDGRTL</sequence>
<reference evidence="4 5" key="1">
    <citation type="submission" date="2015-11" db="EMBL/GenBank/DDBJ databases">
        <title>Genomic analysis of 38 Legionella species identifies large and diverse effector repertoires.</title>
        <authorList>
            <person name="Burstein D."/>
            <person name="Amaro F."/>
            <person name="Zusman T."/>
            <person name="Lifshitz Z."/>
            <person name="Cohen O."/>
            <person name="Gilbert J.A."/>
            <person name="Pupko T."/>
            <person name="Shuman H.A."/>
            <person name="Segal G."/>
        </authorList>
    </citation>
    <scope>NUCLEOTIDE SEQUENCE [LARGE SCALE GENOMIC DNA]</scope>
    <source>
        <strain evidence="4 5">ATCC 49504</strain>
    </source>
</reference>
<dbReference type="InterPro" id="IPR025501">
    <property type="entry name" value="MinD_FleN"/>
</dbReference>
<evidence type="ECO:0000313" key="4">
    <source>
        <dbReference type="EMBL" id="KTC98916.1"/>
    </source>
</evidence>
<dbReference type="Proteomes" id="UP000054785">
    <property type="component" value="Unassembled WGS sequence"/>
</dbReference>
<dbReference type="EMBL" id="LNYC01000052">
    <property type="protein sequence ID" value="KTC98916.1"/>
    <property type="molecule type" value="Genomic_DNA"/>
</dbReference>
<dbReference type="InterPro" id="IPR050625">
    <property type="entry name" value="ParA/MinD_ATPase"/>
</dbReference>
<name>A0A0W0TTE0_9GAMM</name>
<keyword evidence="2 3" id="KW-0067">ATP-binding</keyword>
<dbReference type="InterPro" id="IPR027417">
    <property type="entry name" value="P-loop_NTPase"/>
</dbReference>
<dbReference type="GO" id="GO:0016887">
    <property type="term" value="F:ATP hydrolysis activity"/>
    <property type="evidence" value="ECO:0007669"/>
    <property type="project" value="TreeGrafter"/>
</dbReference>
<evidence type="ECO:0000256" key="2">
    <source>
        <dbReference type="ARBA" id="ARBA00022840"/>
    </source>
</evidence>
<keyword evidence="4" id="KW-0969">Cilium</keyword>
<dbReference type="InterPro" id="IPR033875">
    <property type="entry name" value="FlhG"/>
</dbReference>
<dbReference type="PATRIC" id="fig|45065.4.peg.1470"/>
<keyword evidence="4" id="KW-0966">Cell projection</keyword>
<keyword evidence="4" id="KW-0282">Flagellum</keyword>
<dbReference type="Pfam" id="PF10609">
    <property type="entry name" value="ParA"/>
    <property type="match status" value="1"/>
</dbReference>
<comment type="caution">
    <text evidence="4">The sequence shown here is derived from an EMBL/GenBank/DDBJ whole genome shotgun (WGS) entry which is preliminary data.</text>
</comment>
<keyword evidence="5" id="KW-1185">Reference proteome</keyword>
<organism evidence="4 5">
    <name type="scientific">Legionella geestiana</name>
    <dbReference type="NCBI Taxonomy" id="45065"/>
    <lineage>
        <taxon>Bacteria</taxon>
        <taxon>Pseudomonadati</taxon>
        <taxon>Pseudomonadota</taxon>
        <taxon>Gammaproteobacteria</taxon>
        <taxon>Legionellales</taxon>
        <taxon>Legionellaceae</taxon>
        <taxon>Legionella</taxon>
    </lineage>
</organism>
<dbReference type="RefSeq" id="WP_035902460.1">
    <property type="nucleotide sequence ID" value="NZ_CAAAHN010000022.1"/>
</dbReference>
<dbReference type="PIRSF" id="PIRSF003092">
    <property type="entry name" value="MinD"/>
    <property type="match status" value="1"/>
</dbReference>
<dbReference type="SUPFAM" id="SSF52540">
    <property type="entry name" value="P-loop containing nucleoside triphosphate hydrolases"/>
    <property type="match status" value="1"/>
</dbReference>
<dbReference type="GO" id="GO:0005829">
    <property type="term" value="C:cytosol"/>
    <property type="evidence" value="ECO:0007669"/>
    <property type="project" value="TreeGrafter"/>
</dbReference>
<gene>
    <name evidence="4" type="ORF">Lgee_1362</name>
</gene>
<evidence type="ECO:0000256" key="3">
    <source>
        <dbReference type="PIRSR" id="PIRSR003092-1"/>
    </source>
</evidence>
<protein>
    <submittedName>
        <fullName evidence="4">Flagellar biosynthesis MinD</fullName>
    </submittedName>
</protein>
<dbReference type="GO" id="GO:0051782">
    <property type="term" value="P:negative regulation of cell division"/>
    <property type="evidence" value="ECO:0007669"/>
    <property type="project" value="TreeGrafter"/>
</dbReference>
<dbReference type="PANTHER" id="PTHR43384">
    <property type="entry name" value="SEPTUM SITE-DETERMINING PROTEIN MIND HOMOLOG, CHLOROPLASTIC-RELATED"/>
    <property type="match status" value="1"/>
</dbReference>
<evidence type="ECO:0000313" key="5">
    <source>
        <dbReference type="Proteomes" id="UP000054785"/>
    </source>
</evidence>
<evidence type="ECO:0000256" key="1">
    <source>
        <dbReference type="ARBA" id="ARBA00022741"/>
    </source>
</evidence>
<feature type="binding site" evidence="3">
    <location>
        <begin position="21"/>
        <end position="28"/>
    </location>
    <ligand>
        <name>ATP</name>
        <dbReference type="ChEBI" id="CHEBI:30616"/>
    </ligand>
</feature>
<dbReference type="AlphaFoldDB" id="A0A0W0TTE0"/>
<dbReference type="GO" id="GO:0005524">
    <property type="term" value="F:ATP binding"/>
    <property type="evidence" value="ECO:0007669"/>
    <property type="project" value="UniProtKB-KW"/>
</dbReference>
<dbReference type="InterPro" id="IPR033756">
    <property type="entry name" value="YlxH/NBP35"/>
</dbReference>
<keyword evidence="1 3" id="KW-0547">Nucleotide-binding</keyword>